<name>A0ABD2AKG3_VESMC</name>
<feature type="non-terminal residue" evidence="1">
    <location>
        <position position="1"/>
    </location>
</feature>
<proteinExistence type="predicted"/>
<organism evidence="1 2">
    <name type="scientific">Vespula maculifrons</name>
    <name type="common">Eastern yellow jacket</name>
    <name type="synonym">Wasp</name>
    <dbReference type="NCBI Taxonomy" id="7453"/>
    <lineage>
        <taxon>Eukaryota</taxon>
        <taxon>Metazoa</taxon>
        <taxon>Ecdysozoa</taxon>
        <taxon>Arthropoda</taxon>
        <taxon>Hexapoda</taxon>
        <taxon>Insecta</taxon>
        <taxon>Pterygota</taxon>
        <taxon>Neoptera</taxon>
        <taxon>Endopterygota</taxon>
        <taxon>Hymenoptera</taxon>
        <taxon>Apocrita</taxon>
        <taxon>Aculeata</taxon>
        <taxon>Vespoidea</taxon>
        <taxon>Vespidae</taxon>
        <taxon>Vespinae</taxon>
        <taxon>Vespula</taxon>
    </lineage>
</organism>
<protein>
    <submittedName>
        <fullName evidence="1">Uncharacterized protein</fullName>
    </submittedName>
</protein>
<dbReference type="AlphaFoldDB" id="A0ABD2AKG3"/>
<gene>
    <name evidence="1" type="ORF">V1477_019923</name>
</gene>
<evidence type="ECO:0000313" key="2">
    <source>
        <dbReference type="Proteomes" id="UP001607303"/>
    </source>
</evidence>
<keyword evidence="2" id="KW-1185">Reference proteome</keyword>
<sequence>IRAKKILPIRLSADWSTRHATLDRPIVIVLIKFALSDWKIKISLEDLPITSFRLHLSETHHEIFMIILLQRSGLL</sequence>
<accession>A0ABD2AKG3</accession>
<dbReference type="EMBL" id="JAYRBN010000116">
    <property type="protein sequence ID" value="KAL2721103.1"/>
    <property type="molecule type" value="Genomic_DNA"/>
</dbReference>
<evidence type="ECO:0000313" key="1">
    <source>
        <dbReference type="EMBL" id="KAL2721103.1"/>
    </source>
</evidence>
<reference evidence="1 2" key="1">
    <citation type="journal article" date="2024" name="Ann. Entomol. Soc. Am.">
        <title>Genomic analyses of the southern and eastern yellowjacket wasps (Hymenoptera: Vespidae) reveal evolutionary signatures of social life.</title>
        <authorList>
            <person name="Catto M.A."/>
            <person name="Caine P.B."/>
            <person name="Orr S.E."/>
            <person name="Hunt B.G."/>
            <person name="Goodisman M.A.D."/>
        </authorList>
    </citation>
    <scope>NUCLEOTIDE SEQUENCE [LARGE SCALE GENOMIC DNA]</scope>
    <source>
        <strain evidence="1">232</strain>
        <tissue evidence="1">Head and thorax</tissue>
    </source>
</reference>
<dbReference type="Proteomes" id="UP001607303">
    <property type="component" value="Unassembled WGS sequence"/>
</dbReference>
<comment type="caution">
    <text evidence="1">The sequence shown here is derived from an EMBL/GenBank/DDBJ whole genome shotgun (WGS) entry which is preliminary data.</text>
</comment>